<evidence type="ECO:0000256" key="1">
    <source>
        <dbReference type="SAM" id="Phobius"/>
    </source>
</evidence>
<proteinExistence type="predicted"/>
<accession>A0ABD5USL4</accession>
<dbReference type="RefSeq" id="WP_379739759.1">
    <property type="nucleotide sequence ID" value="NZ_JBHSVN010000002.1"/>
</dbReference>
<evidence type="ECO:0000313" key="3">
    <source>
        <dbReference type="Proteomes" id="UP001596296"/>
    </source>
</evidence>
<comment type="caution">
    <text evidence="2">The sequence shown here is derived from an EMBL/GenBank/DDBJ whole genome shotgun (WGS) entry which is preliminary data.</text>
</comment>
<protein>
    <submittedName>
        <fullName evidence="2">Uncharacterized protein</fullName>
    </submittedName>
</protein>
<keyword evidence="1" id="KW-0472">Membrane</keyword>
<dbReference type="EMBL" id="JBHSXL010000002">
    <property type="protein sequence ID" value="MFC6891480.1"/>
    <property type="molecule type" value="Genomic_DNA"/>
</dbReference>
<keyword evidence="1" id="KW-1133">Transmembrane helix</keyword>
<dbReference type="Proteomes" id="UP001596296">
    <property type="component" value="Unassembled WGS sequence"/>
</dbReference>
<keyword evidence="3" id="KW-1185">Reference proteome</keyword>
<organism evidence="2 3">
    <name type="scientific">Halopenitus salinus</name>
    <dbReference type="NCBI Taxonomy" id="1198295"/>
    <lineage>
        <taxon>Archaea</taxon>
        <taxon>Methanobacteriati</taxon>
        <taxon>Methanobacteriota</taxon>
        <taxon>Stenosarchaea group</taxon>
        <taxon>Halobacteria</taxon>
        <taxon>Halobacteriales</taxon>
        <taxon>Haloferacaceae</taxon>
        <taxon>Halopenitus</taxon>
    </lineage>
</organism>
<name>A0ABD5USL4_9EURY</name>
<feature type="transmembrane region" description="Helical" evidence="1">
    <location>
        <begin position="45"/>
        <end position="66"/>
    </location>
</feature>
<gene>
    <name evidence="2" type="ORF">ACFQE9_02430</name>
</gene>
<dbReference type="AlphaFoldDB" id="A0ABD5USL4"/>
<feature type="transmembrane region" description="Helical" evidence="1">
    <location>
        <begin position="12"/>
        <end position="38"/>
    </location>
</feature>
<reference evidence="2 3" key="1">
    <citation type="journal article" date="2019" name="Int. J. Syst. Evol. Microbiol.">
        <title>The Global Catalogue of Microorganisms (GCM) 10K type strain sequencing project: providing services to taxonomists for standard genome sequencing and annotation.</title>
        <authorList>
            <consortium name="The Broad Institute Genomics Platform"/>
            <consortium name="The Broad Institute Genome Sequencing Center for Infectious Disease"/>
            <person name="Wu L."/>
            <person name="Ma J."/>
        </authorList>
    </citation>
    <scope>NUCLEOTIDE SEQUENCE [LARGE SCALE GENOMIC DNA]</scope>
    <source>
        <strain evidence="2 3">SKJ47</strain>
    </source>
</reference>
<evidence type="ECO:0000313" key="2">
    <source>
        <dbReference type="EMBL" id="MFC6891480.1"/>
    </source>
</evidence>
<sequence length="78" mass="7448">MSGDAESWLPYAGVGGVVACCLGLELLGGAVVVGGLAATIGLSTGVTYLAVVGLGGLVALFVAAGYQHVEGVNDGLLG</sequence>
<keyword evidence="1" id="KW-0812">Transmembrane</keyword>